<protein>
    <submittedName>
        <fullName evidence="7">NusB antitermination factor</fullName>
    </submittedName>
</protein>
<reference evidence="8" key="1">
    <citation type="submission" date="2016-10" db="EMBL/GenBank/DDBJ databases">
        <authorList>
            <person name="Varghese N."/>
            <person name="Submissions S."/>
        </authorList>
    </citation>
    <scope>NUCLEOTIDE SEQUENCE [LARGE SCALE GENOMIC DNA]</scope>
    <source>
        <strain evidence="8">DSM 15282</strain>
    </source>
</reference>
<evidence type="ECO:0000256" key="1">
    <source>
        <dbReference type="ARBA" id="ARBA00005952"/>
    </source>
</evidence>
<dbReference type="Proteomes" id="UP000199564">
    <property type="component" value="Unassembled WGS sequence"/>
</dbReference>
<evidence type="ECO:0000256" key="4">
    <source>
        <dbReference type="ARBA" id="ARBA00023015"/>
    </source>
</evidence>
<dbReference type="AlphaFoldDB" id="A0A1I5ESR5"/>
<dbReference type="PANTHER" id="PTHR11078:SF3">
    <property type="entry name" value="ANTITERMINATION NUSB DOMAIN-CONTAINING PROTEIN"/>
    <property type="match status" value="1"/>
</dbReference>
<evidence type="ECO:0000313" key="7">
    <source>
        <dbReference type="EMBL" id="SFO14558.1"/>
    </source>
</evidence>
<evidence type="ECO:0000256" key="2">
    <source>
        <dbReference type="ARBA" id="ARBA00022814"/>
    </source>
</evidence>
<dbReference type="GO" id="GO:0005829">
    <property type="term" value="C:cytosol"/>
    <property type="evidence" value="ECO:0007669"/>
    <property type="project" value="TreeGrafter"/>
</dbReference>
<feature type="domain" description="NusB/RsmB/TIM44" evidence="6">
    <location>
        <begin position="270"/>
        <end position="375"/>
    </location>
</feature>
<keyword evidence="5" id="KW-0804">Transcription</keyword>
<evidence type="ECO:0000313" key="8">
    <source>
        <dbReference type="Proteomes" id="UP000199564"/>
    </source>
</evidence>
<name>A0A1I5ESR5_9BACT</name>
<dbReference type="PANTHER" id="PTHR11078">
    <property type="entry name" value="N UTILIZATION SUBSTANCE PROTEIN B-RELATED"/>
    <property type="match status" value="1"/>
</dbReference>
<dbReference type="SUPFAM" id="SSF48013">
    <property type="entry name" value="NusB-like"/>
    <property type="match status" value="1"/>
</dbReference>
<evidence type="ECO:0000256" key="3">
    <source>
        <dbReference type="ARBA" id="ARBA00022884"/>
    </source>
</evidence>
<dbReference type="EMBL" id="FOVW01000004">
    <property type="protein sequence ID" value="SFO14558.1"/>
    <property type="molecule type" value="Genomic_DNA"/>
</dbReference>
<dbReference type="Gene3D" id="1.10.940.10">
    <property type="entry name" value="NusB-like"/>
    <property type="match status" value="1"/>
</dbReference>
<dbReference type="GO" id="GO:0003723">
    <property type="term" value="F:RNA binding"/>
    <property type="evidence" value="ECO:0007669"/>
    <property type="project" value="UniProtKB-KW"/>
</dbReference>
<dbReference type="GO" id="GO:0006353">
    <property type="term" value="P:DNA-templated transcription termination"/>
    <property type="evidence" value="ECO:0007669"/>
    <property type="project" value="InterPro"/>
</dbReference>
<dbReference type="RefSeq" id="WP_091652206.1">
    <property type="nucleotide sequence ID" value="NZ_FOVW01000004.1"/>
</dbReference>
<keyword evidence="8" id="KW-1185">Reference proteome</keyword>
<dbReference type="NCBIfam" id="TIGR01951">
    <property type="entry name" value="nusB"/>
    <property type="match status" value="1"/>
</dbReference>
<organism evidence="7 8">
    <name type="scientific">Algoriphagus ornithinivorans</name>
    <dbReference type="NCBI Taxonomy" id="226506"/>
    <lineage>
        <taxon>Bacteria</taxon>
        <taxon>Pseudomonadati</taxon>
        <taxon>Bacteroidota</taxon>
        <taxon>Cytophagia</taxon>
        <taxon>Cytophagales</taxon>
        <taxon>Cyclobacteriaceae</taxon>
        <taxon>Algoriphagus</taxon>
    </lineage>
</organism>
<sequence length="394" mass="44962">MLNRRILRVKAFQNLYAYEQCKGSNFNLAKDYIKESFLPDLNSMEVQDKAALSRDAQSAIQLFEQSVDSKSQLQASDGSPKIKKVVLEAINTFHSSNKKDQDFLLKNMIASAERIPQLYLLAIELLQAFSKQAGTEIEKKKKLQAGNPVAFANELNLTNNRVLANLRESDIYRAAVAKNNANLDDLELEIREWFRDYIKPSEEYQAYIKLSNPSVEEDLHAADELLKKILFKNDVILNYFSEKDLNWTENKSVVRSLASKVLKNAAGLGEDSDGQMPEIAMNWDEDKEFFQNIFNFTIENDRENKALISQKTKNWDIDRLAFTDKVIISMAITEMQNFPSIPVKVSINEYIDISKTYSTPKSKQFVNGLLDVMAKELTESGKIRKSGRGLLDNK</sequence>
<keyword evidence="4" id="KW-0805">Transcription regulation</keyword>
<dbReference type="InterPro" id="IPR006027">
    <property type="entry name" value="NusB_RsmB_TIM44"/>
</dbReference>
<dbReference type="Pfam" id="PF01029">
    <property type="entry name" value="NusB"/>
    <property type="match status" value="1"/>
</dbReference>
<comment type="similarity">
    <text evidence="1">Belongs to the NusB family.</text>
</comment>
<proteinExistence type="inferred from homology"/>
<evidence type="ECO:0000259" key="6">
    <source>
        <dbReference type="Pfam" id="PF01029"/>
    </source>
</evidence>
<gene>
    <name evidence="7" type="ORF">SAMN04488519_10450</name>
</gene>
<accession>A0A1I5ESR5</accession>
<keyword evidence="3" id="KW-0694">RNA-binding</keyword>
<dbReference type="STRING" id="226506.SAMN04488519_10450"/>
<dbReference type="InterPro" id="IPR011605">
    <property type="entry name" value="NusB_fam"/>
</dbReference>
<dbReference type="GO" id="GO:0031564">
    <property type="term" value="P:transcription antitermination"/>
    <property type="evidence" value="ECO:0007669"/>
    <property type="project" value="UniProtKB-KW"/>
</dbReference>
<keyword evidence="2" id="KW-0889">Transcription antitermination</keyword>
<dbReference type="InterPro" id="IPR035926">
    <property type="entry name" value="NusB-like_sf"/>
</dbReference>
<evidence type="ECO:0000256" key="5">
    <source>
        <dbReference type="ARBA" id="ARBA00023163"/>
    </source>
</evidence>